<feature type="domain" description="DUF7702" evidence="2">
    <location>
        <begin position="17"/>
        <end position="234"/>
    </location>
</feature>
<feature type="transmembrane region" description="Helical" evidence="1">
    <location>
        <begin position="230"/>
        <end position="253"/>
    </location>
</feature>
<dbReference type="PANTHER" id="PTHR42109:SF2">
    <property type="entry name" value="INTEGRAL MEMBRANE PROTEIN"/>
    <property type="match status" value="1"/>
</dbReference>
<evidence type="ECO:0000313" key="4">
    <source>
        <dbReference type="Proteomes" id="UP001430848"/>
    </source>
</evidence>
<feature type="transmembrane region" description="Helical" evidence="1">
    <location>
        <begin position="12"/>
        <end position="36"/>
    </location>
</feature>
<evidence type="ECO:0000256" key="1">
    <source>
        <dbReference type="SAM" id="Phobius"/>
    </source>
</evidence>
<dbReference type="PANTHER" id="PTHR42109">
    <property type="entry name" value="UNPLACED GENOMIC SCAFFOLD UM_SCAF_CONTIG_1.265, WHOLE GENOME SHOTGUN SEQUENCE"/>
    <property type="match status" value="1"/>
</dbReference>
<evidence type="ECO:0000313" key="3">
    <source>
        <dbReference type="EMBL" id="KAK7724632.1"/>
    </source>
</evidence>
<sequence>MSAADFPPPSTGVISLAYVEIVLSAIFLPLVGFIAWKHGKAGMTCWQIYIMAFVAKLIANIYLIVNKEKPLLPTAVSTMTDSAVIATISLGIIGIIYEANIILPQQPKKWTEKIILGVTHLANTGGIAVATYGGAPSATGEGGVTNQQLSRIGNLLMLFVLFTVCGWMWPTYKKITYYRRSGSHPNARAALVLLWAGVAAMPIWLGRLSYMCIYAFNRQSTDLDPVMGSFAVKILLFGTLWGAAAALTAGGWFSQASMPSGGFLKAREGGRFMVADDEAPLSRQQSGPEEVEMYGHVTRPKF</sequence>
<reference evidence="3 4" key="1">
    <citation type="submission" date="2024-02" db="EMBL/GenBank/DDBJ databases">
        <title>De novo assembly and annotation of 12 fungi associated with fruit tree decline syndrome in Ontario, Canada.</title>
        <authorList>
            <person name="Sulman M."/>
            <person name="Ellouze W."/>
            <person name="Ilyukhin E."/>
        </authorList>
    </citation>
    <scope>NUCLEOTIDE SEQUENCE [LARGE SCALE GENOMIC DNA]</scope>
    <source>
        <strain evidence="3 4">M169</strain>
    </source>
</reference>
<dbReference type="Proteomes" id="UP001430848">
    <property type="component" value="Unassembled WGS sequence"/>
</dbReference>
<accession>A0ABR1P228</accession>
<keyword evidence="1" id="KW-0812">Transmembrane</keyword>
<keyword evidence="1" id="KW-0472">Membrane</keyword>
<name>A0ABR1P228_DIAER</name>
<keyword evidence="1" id="KW-1133">Transmembrane helix</keyword>
<comment type="caution">
    <text evidence="3">The sequence shown here is derived from an EMBL/GenBank/DDBJ whole genome shotgun (WGS) entry which is preliminary data.</text>
</comment>
<gene>
    <name evidence="3" type="ORF">SLS63_008612</name>
</gene>
<feature type="transmembrane region" description="Helical" evidence="1">
    <location>
        <begin position="115"/>
        <end position="132"/>
    </location>
</feature>
<protein>
    <recommendedName>
        <fullName evidence="2">DUF7702 domain-containing protein</fullName>
    </recommendedName>
</protein>
<feature type="transmembrane region" description="Helical" evidence="1">
    <location>
        <begin position="85"/>
        <end position="103"/>
    </location>
</feature>
<proteinExistence type="predicted"/>
<dbReference type="InterPro" id="IPR056119">
    <property type="entry name" value="DUF7702"/>
</dbReference>
<evidence type="ECO:0000259" key="2">
    <source>
        <dbReference type="Pfam" id="PF24800"/>
    </source>
</evidence>
<organism evidence="3 4">
    <name type="scientific">Diaporthe eres</name>
    <name type="common">Phomopsis oblonga</name>
    <dbReference type="NCBI Taxonomy" id="83184"/>
    <lineage>
        <taxon>Eukaryota</taxon>
        <taxon>Fungi</taxon>
        <taxon>Dikarya</taxon>
        <taxon>Ascomycota</taxon>
        <taxon>Pezizomycotina</taxon>
        <taxon>Sordariomycetes</taxon>
        <taxon>Sordariomycetidae</taxon>
        <taxon>Diaporthales</taxon>
        <taxon>Diaporthaceae</taxon>
        <taxon>Diaporthe</taxon>
        <taxon>Diaporthe eres species complex</taxon>
    </lineage>
</organism>
<feature type="transmembrane region" description="Helical" evidence="1">
    <location>
        <begin position="152"/>
        <end position="169"/>
    </location>
</feature>
<feature type="transmembrane region" description="Helical" evidence="1">
    <location>
        <begin position="190"/>
        <end position="210"/>
    </location>
</feature>
<dbReference type="Pfam" id="PF24800">
    <property type="entry name" value="DUF7702"/>
    <property type="match status" value="1"/>
</dbReference>
<feature type="transmembrane region" description="Helical" evidence="1">
    <location>
        <begin position="48"/>
        <end position="65"/>
    </location>
</feature>
<keyword evidence="4" id="KW-1185">Reference proteome</keyword>
<dbReference type="EMBL" id="JAKNSF020000056">
    <property type="protein sequence ID" value="KAK7724632.1"/>
    <property type="molecule type" value="Genomic_DNA"/>
</dbReference>